<accession>A0A014NPC3</accession>
<dbReference type="AlphaFoldDB" id="A0A014NPC3"/>
<dbReference type="STRING" id="225991.MA05_14790"/>
<dbReference type="PATRIC" id="fig|1457173.3.peg.701"/>
<keyword evidence="2" id="KW-1185">Reference proteome</keyword>
<evidence type="ECO:0008006" key="3">
    <source>
        <dbReference type="Google" id="ProtNLM"/>
    </source>
</evidence>
<protein>
    <recommendedName>
        <fullName evidence="3">ATPase with chaperone activity</fullName>
    </recommendedName>
</protein>
<evidence type="ECO:0000313" key="2">
    <source>
        <dbReference type="Proteomes" id="UP000020766"/>
    </source>
</evidence>
<dbReference type="RefSeq" id="WP_043379196.1">
    <property type="nucleotide sequence ID" value="NZ_JBOK01000003.1"/>
</dbReference>
<evidence type="ECO:0000313" key="1">
    <source>
        <dbReference type="EMBL" id="EXU81298.1"/>
    </source>
</evidence>
<dbReference type="Proteomes" id="UP000020766">
    <property type="component" value="Unassembled WGS sequence"/>
</dbReference>
<dbReference type="EMBL" id="JBOK01000003">
    <property type="protein sequence ID" value="EXU81298.1"/>
    <property type="molecule type" value="Genomic_DNA"/>
</dbReference>
<sequence length="108" mass="11594">MDDTSQIQPPASFADLFRSRAGVLKTPIAEVVARYELCDDLACHLVEQAQTLYHSGNSSEEGVLLGFHSALAAEGSVVTAVEAGWVIQRLAELLEWKAPRLPDGAESA</sequence>
<organism evidence="1 2">
    <name type="scientific">Comamonas aquatica DA1877</name>
    <dbReference type="NCBI Taxonomy" id="1457173"/>
    <lineage>
        <taxon>Bacteria</taxon>
        <taxon>Pseudomonadati</taxon>
        <taxon>Pseudomonadota</taxon>
        <taxon>Betaproteobacteria</taxon>
        <taxon>Burkholderiales</taxon>
        <taxon>Comamonadaceae</taxon>
        <taxon>Comamonas</taxon>
    </lineage>
</organism>
<comment type="caution">
    <text evidence="1">The sequence shown here is derived from an EMBL/GenBank/DDBJ whole genome shotgun (WGS) entry which is preliminary data.</text>
</comment>
<proteinExistence type="predicted"/>
<reference evidence="1 2" key="1">
    <citation type="submission" date="2014-01" db="EMBL/GenBank/DDBJ databases">
        <title>Interspecies Systems Biology Uncovers Metabolites Affecting C. elegans Gene Expression and Life History Traits.</title>
        <authorList>
            <person name="Watson E."/>
            <person name="Macneil L.T."/>
            <person name="Ritter A.D."/>
            <person name="Yilmaz L.S."/>
            <person name="Rosebrock A.P."/>
            <person name="Caudy A.A."/>
            <person name="Walhout A.J."/>
        </authorList>
    </citation>
    <scope>NUCLEOTIDE SEQUENCE [LARGE SCALE GENOMIC DNA]</scope>
    <source>
        <strain evidence="1 2">DA1877</strain>
    </source>
</reference>
<name>A0A014NPC3_9BURK</name>
<gene>
    <name evidence="1" type="ORF">AX13_10870</name>
</gene>